<keyword evidence="3" id="KW-0847">Vitamin C</keyword>
<keyword evidence="5" id="KW-0560">Oxidoreductase</keyword>
<evidence type="ECO:0000256" key="6">
    <source>
        <dbReference type="ARBA" id="ARBA00023004"/>
    </source>
</evidence>
<dbReference type="EMBL" id="BAAATA010000015">
    <property type="protein sequence ID" value="GAA2491314.1"/>
    <property type="molecule type" value="Genomic_DNA"/>
</dbReference>
<feature type="domain" description="Fe2OG dioxygenase" evidence="7">
    <location>
        <begin position="90"/>
        <end position="218"/>
    </location>
</feature>
<dbReference type="Pfam" id="PF13640">
    <property type="entry name" value="2OG-FeII_Oxy_3"/>
    <property type="match status" value="1"/>
</dbReference>
<gene>
    <name evidence="8" type="ORF">GCM10010406_29260</name>
</gene>
<accession>A0ABP5Z2M9</accession>
<dbReference type="SUPFAM" id="SSF51197">
    <property type="entry name" value="Clavaminate synthase-like"/>
    <property type="match status" value="1"/>
</dbReference>
<dbReference type="PROSITE" id="PS51471">
    <property type="entry name" value="FE2OG_OXY"/>
    <property type="match status" value="1"/>
</dbReference>
<evidence type="ECO:0000259" key="7">
    <source>
        <dbReference type="PROSITE" id="PS51471"/>
    </source>
</evidence>
<name>A0ABP5Z2M9_9ACTN</name>
<evidence type="ECO:0000256" key="3">
    <source>
        <dbReference type="ARBA" id="ARBA00022896"/>
    </source>
</evidence>
<dbReference type="SMART" id="SM00702">
    <property type="entry name" value="P4Hc"/>
    <property type="match status" value="1"/>
</dbReference>
<proteinExistence type="predicted"/>
<keyword evidence="4" id="KW-0223">Dioxygenase</keyword>
<dbReference type="Gene3D" id="2.60.120.620">
    <property type="entry name" value="q2cbj1_9rhob like domain"/>
    <property type="match status" value="1"/>
</dbReference>
<dbReference type="InterPro" id="IPR044862">
    <property type="entry name" value="Pro_4_hyd_alph_FE2OG_OXY"/>
</dbReference>
<organism evidence="8 9">
    <name type="scientific">Streptomyces thermolineatus</name>
    <dbReference type="NCBI Taxonomy" id="44033"/>
    <lineage>
        <taxon>Bacteria</taxon>
        <taxon>Bacillati</taxon>
        <taxon>Actinomycetota</taxon>
        <taxon>Actinomycetes</taxon>
        <taxon>Kitasatosporales</taxon>
        <taxon>Streptomycetaceae</taxon>
        <taxon>Streptomyces</taxon>
    </lineage>
</organism>
<evidence type="ECO:0000313" key="8">
    <source>
        <dbReference type="EMBL" id="GAA2491314.1"/>
    </source>
</evidence>
<sequence>MADTSETAQCSAVGTEAIWRLPVTVCCLPRFLPEERADALLQRAVDCAADTFSASTVFEGDVVPSVRRSRTRNDFEAPELVAAIREVLEPVEHVLGVSCRDTEPGYGLNVHNDGDFYRPHQDTDGVEFQPGRVLTFVYYLHRRPRPFRGGSLRVFDISLPVHRGEAARWEDRGWRDWEPEHNSIVFFRPTAWHEVRPVSCPSRRHEDSRFAVNGWFYRTTAGP</sequence>
<keyword evidence="6" id="KW-0408">Iron</keyword>
<keyword evidence="2" id="KW-0479">Metal-binding</keyword>
<comment type="caution">
    <text evidence="8">The sequence shown here is derived from an EMBL/GenBank/DDBJ whole genome shotgun (WGS) entry which is preliminary data.</text>
</comment>
<comment type="cofactor">
    <cofactor evidence="1">
        <name>L-ascorbate</name>
        <dbReference type="ChEBI" id="CHEBI:38290"/>
    </cofactor>
</comment>
<keyword evidence="9" id="KW-1185">Reference proteome</keyword>
<dbReference type="InterPro" id="IPR005123">
    <property type="entry name" value="Oxoglu/Fe-dep_dioxygenase_dom"/>
</dbReference>
<reference evidence="9" key="1">
    <citation type="journal article" date="2019" name="Int. J. Syst. Evol. Microbiol.">
        <title>The Global Catalogue of Microorganisms (GCM) 10K type strain sequencing project: providing services to taxonomists for standard genome sequencing and annotation.</title>
        <authorList>
            <consortium name="The Broad Institute Genomics Platform"/>
            <consortium name="The Broad Institute Genome Sequencing Center for Infectious Disease"/>
            <person name="Wu L."/>
            <person name="Ma J."/>
        </authorList>
    </citation>
    <scope>NUCLEOTIDE SEQUENCE [LARGE SCALE GENOMIC DNA]</scope>
    <source>
        <strain evidence="9">JCM 6307</strain>
    </source>
</reference>
<evidence type="ECO:0000256" key="2">
    <source>
        <dbReference type="ARBA" id="ARBA00022723"/>
    </source>
</evidence>
<protein>
    <submittedName>
        <fullName evidence="8">2OG-Fe(II) oxygenase</fullName>
    </submittedName>
</protein>
<evidence type="ECO:0000256" key="1">
    <source>
        <dbReference type="ARBA" id="ARBA00001961"/>
    </source>
</evidence>
<evidence type="ECO:0000313" key="9">
    <source>
        <dbReference type="Proteomes" id="UP001501358"/>
    </source>
</evidence>
<evidence type="ECO:0000256" key="4">
    <source>
        <dbReference type="ARBA" id="ARBA00022964"/>
    </source>
</evidence>
<evidence type="ECO:0000256" key="5">
    <source>
        <dbReference type="ARBA" id="ARBA00023002"/>
    </source>
</evidence>
<dbReference type="RefSeq" id="WP_344383628.1">
    <property type="nucleotide sequence ID" value="NZ_BAAATA010000015.1"/>
</dbReference>
<dbReference type="InterPro" id="IPR006620">
    <property type="entry name" value="Pro_4_hyd_alph"/>
</dbReference>
<dbReference type="Proteomes" id="UP001501358">
    <property type="component" value="Unassembled WGS sequence"/>
</dbReference>